<evidence type="ECO:0000313" key="5">
    <source>
        <dbReference type="EnsemblMetazoa" id="GPPI025592-PA"/>
    </source>
</evidence>
<dbReference type="EMBL" id="JXJN01011944">
    <property type="status" value="NOT_ANNOTATED_CDS"/>
    <property type="molecule type" value="Genomic_DNA"/>
</dbReference>
<dbReference type="STRING" id="67801.A0A1B0BMB3"/>
<protein>
    <recommendedName>
        <fullName evidence="4">RING-type domain-containing protein</fullName>
    </recommendedName>
</protein>
<dbReference type="GO" id="GO:0061630">
    <property type="term" value="F:ubiquitin protein ligase activity"/>
    <property type="evidence" value="ECO:0007669"/>
    <property type="project" value="TreeGrafter"/>
</dbReference>
<organism evidence="5 6">
    <name type="scientific">Glossina palpalis gambiensis</name>
    <dbReference type="NCBI Taxonomy" id="67801"/>
    <lineage>
        <taxon>Eukaryota</taxon>
        <taxon>Metazoa</taxon>
        <taxon>Ecdysozoa</taxon>
        <taxon>Arthropoda</taxon>
        <taxon>Hexapoda</taxon>
        <taxon>Insecta</taxon>
        <taxon>Pterygota</taxon>
        <taxon>Neoptera</taxon>
        <taxon>Endopterygota</taxon>
        <taxon>Diptera</taxon>
        <taxon>Brachycera</taxon>
        <taxon>Muscomorpha</taxon>
        <taxon>Hippoboscoidea</taxon>
        <taxon>Glossinidae</taxon>
        <taxon>Glossina</taxon>
    </lineage>
</organism>
<proteinExistence type="predicted"/>
<dbReference type="GO" id="GO:0008270">
    <property type="term" value="F:zinc ion binding"/>
    <property type="evidence" value="ECO:0007669"/>
    <property type="project" value="UniProtKB-KW"/>
</dbReference>
<dbReference type="EMBL" id="JXJN01016783">
    <property type="status" value="NOT_ANNOTATED_CDS"/>
    <property type="molecule type" value="Genomic_DNA"/>
</dbReference>
<evidence type="ECO:0000256" key="2">
    <source>
        <dbReference type="ARBA" id="ARBA00022833"/>
    </source>
</evidence>
<dbReference type="SUPFAM" id="SSF57850">
    <property type="entry name" value="RING/U-box"/>
    <property type="match status" value="1"/>
</dbReference>
<keyword evidence="1 3" id="KW-0863">Zinc-finger</keyword>
<dbReference type="AlphaFoldDB" id="A0A1B0BMB3"/>
<evidence type="ECO:0000259" key="4">
    <source>
        <dbReference type="PROSITE" id="PS50089"/>
    </source>
</evidence>
<dbReference type="Proteomes" id="UP000092460">
    <property type="component" value="Unassembled WGS sequence"/>
</dbReference>
<name>A0A1B0BMB3_9MUSC</name>
<keyword evidence="1 3" id="KW-0479">Metal-binding</keyword>
<dbReference type="Pfam" id="PF13639">
    <property type="entry name" value="zf-RING_2"/>
    <property type="match status" value="1"/>
</dbReference>
<dbReference type="EnsemblMetazoa" id="GPPI034630-RA">
    <property type="protein sequence ID" value="GPPI034630-PA"/>
    <property type="gene ID" value="GPPI034630"/>
</dbReference>
<reference evidence="5" key="2">
    <citation type="submission" date="2020-05" db="UniProtKB">
        <authorList>
            <consortium name="EnsemblMetazoa"/>
        </authorList>
    </citation>
    <scope>IDENTIFICATION</scope>
    <source>
        <strain evidence="5">IAEA</strain>
    </source>
</reference>
<evidence type="ECO:0000256" key="3">
    <source>
        <dbReference type="PROSITE-ProRule" id="PRU00175"/>
    </source>
</evidence>
<sequence>MSYDRYEILYLLRNAPAQTLDTNDHESGSSANNAFTECLNWARKHWRSVQIKKLSSYPYNSEIRRSDQTFCSVCLENFEFKQTVRKLGCSHEFHSQCVDKWLILKPTCPLCRAPL</sequence>
<accession>A0A1B0BMB3</accession>
<dbReference type="VEuPathDB" id="VectorBase:GPPI025592"/>
<reference evidence="6" key="1">
    <citation type="submission" date="2015-01" db="EMBL/GenBank/DDBJ databases">
        <authorList>
            <person name="Aksoy S."/>
            <person name="Warren W."/>
            <person name="Wilson R.K."/>
        </authorList>
    </citation>
    <scope>NUCLEOTIDE SEQUENCE [LARGE SCALE GENOMIC DNA]</scope>
    <source>
        <strain evidence="6">IAEA</strain>
    </source>
</reference>
<dbReference type="InterPro" id="IPR001841">
    <property type="entry name" value="Znf_RING"/>
</dbReference>
<keyword evidence="2" id="KW-0862">Zinc</keyword>
<dbReference type="EnsemblMetazoa" id="GPPI025592-RA">
    <property type="protein sequence ID" value="GPPI025592-PA"/>
    <property type="gene ID" value="GPPI025592"/>
</dbReference>
<dbReference type="Gene3D" id="3.30.40.10">
    <property type="entry name" value="Zinc/RING finger domain, C3HC4 (zinc finger)"/>
    <property type="match status" value="1"/>
</dbReference>
<dbReference type="PANTHER" id="PTHR46171">
    <property type="entry name" value="GH10160P"/>
    <property type="match status" value="1"/>
</dbReference>
<dbReference type="PROSITE" id="PS50089">
    <property type="entry name" value="ZF_RING_2"/>
    <property type="match status" value="1"/>
</dbReference>
<dbReference type="PANTHER" id="PTHR46171:SF3">
    <property type="entry name" value="GH10160P"/>
    <property type="match status" value="1"/>
</dbReference>
<dbReference type="GO" id="GO:0016567">
    <property type="term" value="P:protein ubiquitination"/>
    <property type="evidence" value="ECO:0007669"/>
    <property type="project" value="TreeGrafter"/>
</dbReference>
<dbReference type="SMART" id="SM00184">
    <property type="entry name" value="RING"/>
    <property type="match status" value="1"/>
</dbReference>
<evidence type="ECO:0000313" key="6">
    <source>
        <dbReference type="Proteomes" id="UP000092460"/>
    </source>
</evidence>
<feature type="domain" description="RING-type" evidence="4">
    <location>
        <begin position="71"/>
        <end position="112"/>
    </location>
</feature>
<dbReference type="VEuPathDB" id="VectorBase:GPPI034630"/>
<keyword evidence="6" id="KW-1185">Reference proteome</keyword>
<evidence type="ECO:0000256" key="1">
    <source>
        <dbReference type="ARBA" id="ARBA00022771"/>
    </source>
</evidence>
<dbReference type="InterPro" id="IPR013083">
    <property type="entry name" value="Znf_RING/FYVE/PHD"/>
</dbReference>